<evidence type="ECO:0000256" key="5">
    <source>
        <dbReference type="ARBA" id="ARBA00022496"/>
    </source>
</evidence>
<keyword evidence="4 14" id="KW-1134">Transmembrane beta strand</keyword>
<dbReference type="GO" id="GO:0015891">
    <property type="term" value="P:siderophore transport"/>
    <property type="evidence" value="ECO:0007669"/>
    <property type="project" value="InterPro"/>
</dbReference>
<proteinExistence type="inferred from homology"/>
<evidence type="ECO:0000256" key="6">
    <source>
        <dbReference type="ARBA" id="ARBA00022692"/>
    </source>
</evidence>
<evidence type="ECO:0000313" key="19">
    <source>
        <dbReference type="EMBL" id="APT59632.1"/>
    </source>
</evidence>
<keyword evidence="12 19" id="KW-0675">Receptor</keyword>
<evidence type="ECO:0000256" key="16">
    <source>
        <dbReference type="SAM" id="SignalP"/>
    </source>
</evidence>
<dbReference type="PROSITE" id="PS52016">
    <property type="entry name" value="TONB_DEPENDENT_REC_3"/>
    <property type="match status" value="1"/>
</dbReference>
<keyword evidence="3 14" id="KW-0813">Transport</keyword>
<dbReference type="InterPro" id="IPR036942">
    <property type="entry name" value="Beta-barrel_TonB_sf"/>
</dbReference>
<keyword evidence="7 16" id="KW-0732">Signal</keyword>
<dbReference type="EMBL" id="CP015584">
    <property type="protein sequence ID" value="APT59632.1"/>
    <property type="molecule type" value="Genomic_DNA"/>
</dbReference>
<organism evidence="19 20">
    <name type="scientific">Roseomonas gilardii</name>
    <dbReference type="NCBI Taxonomy" id="257708"/>
    <lineage>
        <taxon>Bacteria</taxon>
        <taxon>Pseudomonadati</taxon>
        <taxon>Pseudomonadota</taxon>
        <taxon>Alphaproteobacteria</taxon>
        <taxon>Acetobacterales</taxon>
        <taxon>Roseomonadaceae</taxon>
        <taxon>Roseomonas</taxon>
    </lineage>
</organism>
<name>A0A1L7ALH7_9PROT</name>
<dbReference type="Pfam" id="PF00593">
    <property type="entry name" value="TonB_dep_Rec_b-barrel"/>
    <property type="match status" value="1"/>
</dbReference>
<evidence type="ECO:0000256" key="14">
    <source>
        <dbReference type="PROSITE-ProRule" id="PRU01360"/>
    </source>
</evidence>
<dbReference type="InterPro" id="IPR000531">
    <property type="entry name" value="Beta-barrel_TonB"/>
</dbReference>
<protein>
    <submittedName>
        <fullName evidence="19">Membrane receptor protein</fullName>
    </submittedName>
</protein>
<dbReference type="PANTHER" id="PTHR32552">
    <property type="entry name" value="FERRICHROME IRON RECEPTOR-RELATED"/>
    <property type="match status" value="1"/>
</dbReference>
<evidence type="ECO:0000256" key="11">
    <source>
        <dbReference type="ARBA" id="ARBA00023136"/>
    </source>
</evidence>
<dbReference type="InterPro" id="IPR012910">
    <property type="entry name" value="Plug_dom"/>
</dbReference>
<evidence type="ECO:0000256" key="3">
    <source>
        <dbReference type="ARBA" id="ARBA00022448"/>
    </source>
</evidence>
<dbReference type="PANTHER" id="PTHR32552:SF68">
    <property type="entry name" value="FERRICHROME OUTER MEMBRANE TRANSPORTER_PHAGE RECEPTOR"/>
    <property type="match status" value="1"/>
</dbReference>
<evidence type="ECO:0000256" key="15">
    <source>
        <dbReference type="RuleBase" id="RU003357"/>
    </source>
</evidence>
<keyword evidence="10 15" id="KW-0798">TonB box</keyword>
<dbReference type="SUPFAM" id="SSF56935">
    <property type="entry name" value="Porins"/>
    <property type="match status" value="1"/>
</dbReference>
<evidence type="ECO:0000256" key="8">
    <source>
        <dbReference type="ARBA" id="ARBA00023004"/>
    </source>
</evidence>
<feature type="signal peptide" evidence="16">
    <location>
        <begin position="1"/>
        <end position="15"/>
    </location>
</feature>
<feature type="domain" description="TonB-dependent receptor-like beta-barrel" evidence="17">
    <location>
        <begin position="242"/>
        <end position="681"/>
    </location>
</feature>
<dbReference type="FunFam" id="2.40.170.20:FF:000005">
    <property type="entry name" value="TonB-dependent siderophore receptor"/>
    <property type="match status" value="1"/>
</dbReference>
<evidence type="ECO:0000259" key="17">
    <source>
        <dbReference type="Pfam" id="PF00593"/>
    </source>
</evidence>
<keyword evidence="6 14" id="KW-0812">Transmembrane</keyword>
<feature type="chain" id="PRO_5012385814" evidence="16">
    <location>
        <begin position="16"/>
        <end position="712"/>
    </location>
</feature>
<comment type="similarity">
    <text evidence="2 14 15">Belongs to the TonB-dependent receptor family.</text>
</comment>
<dbReference type="eggNOG" id="COG4773">
    <property type="taxonomic scope" value="Bacteria"/>
</dbReference>
<evidence type="ECO:0000256" key="4">
    <source>
        <dbReference type="ARBA" id="ARBA00022452"/>
    </source>
</evidence>
<evidence type="ECO:0000256" key="1">
    <source>
        <dbReference type="ARBA" id="ARBA00004571"/>
    </source>
</evidence>
<keyword evidence="11 14" id="KW-0472">Membrane</keyword>
<evidence type="ECO:0000256" key="12">
    <source>
        <dbReference type="ARBA" id="ARBA00023170"/>
    </source>
</evidence>
<dbReference type="CDD" id="cd01347">
    <property type="entry name" value="ligand_gated_channel"/>
    <property type="match status" value="1"/>
</dbReference>
<keyword evidence="5" id="KW-0410">Iron transport</keyword>
<evidence type="ECO:0000259" key="18">
    <source>
        <dbReference type="Pfam" id="PF07715"/>
    </source>
</evidence>
<dbReference type="GO" id="GO:0038023">
    <property type="term" value="F:signaling receptor activity"/>
    <property type="evidence" value="ECO:0007669"/>
    <property type="project" value="InterPro"/>
</dbReference>
<gene>
    <name evidence="19" type="ORF">RGI145_20060</name>
</gene>
<evidence type="ECO:0000256" key="9">
    <source>
        <dbReference type="ARBA" id="ARBA00023065"/>
    </source>
</evidence>
<keyword evidence="8" id="KW-0408">Iron</keyword>
<dbReference type="NCBIfam" id="TIGR01783">
    <property type="entry name" value="TonB-siderophor"/>
    <property type="match status" value="1"/>
</dbReference>
<comment type="subcellular location">
    <subcellularLocation>
        <location evidence="1 14">Cell outer membrane</location>
        <topology evidence="1 14">Multi-pass membrane protein</topology>
    </subcellularLocation>
</comment>
<dbReference type="GO" id="GO:0015344">
    <property type="term" value="F:siderophore uptake transmembrane transporter activity"/>
    <property type="evidence" value="ECO:0007669"/>
    <property type="project" value="TreeGrafter"/>
</dbReference>
<dbReference type="Gene3D" id="2.40.170.20">
    <property type="entry name" value="TonB-dependent receptor, beta-barrel domain"/>
    <property type="match status" value="1"/>
</dbReference>
<dbReference type="Proteomes" id="UP000185494">
    <property type="component" value="Chromosome 2"/>
</dbReference>
<evidence type="ECO:0000256" key="10">
    <source>
        <dbReference type="ARBA" id="ARBA00023077"/>
    </source>
</evidence>
<dbReference type="InterPro" id="IPR039426">
    <property type="entry name" value="TonB-dep_rcpt-like"/>
</dbReference>
<dbReference type="STRING" id="257708.RGI145_20060"/>
<dbReference type="AlphaFoldDB" id="A0A1L7ALH7"/>
<dbReference type="KEGG" id="rgi:RGI145_20060"/>
<evidence type="ECO:0000313" key="20">
    <source>
        <dbReference type="Proteomes" id="UP000185494"/>
    </source>
</evidence>
<accession>A0A1L7ALH7</accession>
<dbReference type="InterPro" id="IPR037066">
    <property type="entry name" value="Plug_dom_sf"/>
</dbReference>
<evidence type="ECO:0000256" key="7">
    <source>
        <dbReference type="ARBA" id="ARBA00022729"/>
    </source>
</evidence>
<sequence>MLLAAGIVACVPAMAQTSGGTGGATPAPADPTLLPQVNVTGDAETAFSPVQGFVARRSVTGTKTDTPVLETPQSLSVITRDQMDQQNAQTLNGAVRYTAGVTPETRGAVGTRYDLLKVRGFDADTYWNGLKLLGNGWYGTPQVDPFLMERIEVLRGPVSVLYGQAGAGGVINQQSKLPTLDPFHEVGIEFGNFRHKQLTFDLGGPLDADRHFLYRITGIGRAEDAQVAQTRNERIAIAPSFTWRPDNDTTLTLLGLYQYDPESAAYGSVPPSGSALPNPLGRISRRFYDGDPNFEKFNRTQGSLGYQFERRFNDVWTVRSNGRWFHLGQEYNSVYGSGLQDDNRTLSRGTAASTDNLDTASFDNQLQGRFNTGPVQHTVLAGFDYQHLNTNYRSGFGTAPSIDIFSPTYNLAIEAPERYLVRAHSNQYGIYAQEQARLGGFVLTLGGRQDWADSTTRNLTYDTTSKQSDHAFTGRVGLTYVFDNGIAPYVSYTESFVPQAGTDRTGKAFDPERGRQYEAGIKYQPPGMSALFTAAVFDLTRKNLLTTDAVNPYYQSQAGEARSQGVELEAKLSVTESLDVTASYTWLDTVYTRNADPTAGKHLPAVPSNQAAAWAYYTFHNGPVTGLSIGAGGRYTGETWSTDNSFKVKSFLLADATIRYDIGQAIPQMRGAEAYVNGQNLFDRRYVASCYYGEWCAFGFGRQVFAGLKYRW</sequence>
<dbReference type="Gene3D" id="2.170.130.10">
    <property type="entry name" value="TonB-dependent receptor, plug domain"/>
    <property type="match status" value="1"/>
</dbReference>
<keyword evidence="13 14" id="KW-0998">Cell outer membrane</keyword>
<dbReference type="InterPro" id="IPR010105">
    <property type="entry name" value="TonB_sidphr_rcpt"/>
</dbReference>
<dbReference type="Pfam" id="PF07715">
    <property type="entry name" value="Plug"/>
    <property type="match status" value="1"/>
</dbReference>
<evidence type="ECO:0000256" key="2">
    <source>
        <dbReference type="ARBA" id="ARBA00009810"/>
    </source>
</evidence>
<dbReference type="FunFam" id="2.170.130.10:FF:000001">
    <property type="entry name" value="Catecholate siderophore TonB-dependent receptor"/>
    <property type="match status" value="1"/>
</dbReference>
<evidence type="ECO:0000256" key="13">
    <source>
        <dbReference type="ARBA" id="ARBA00023237"/>
    </source>
</evidence>
<feature type="domain" description="TonB-dependent receptor plug" evidence="18">
    <location>
        <begin position="68"/>
        <end position="170"/>
    </location>
</feature>
<keyword evidence="9" id="KW-0406">Ion transport</keyword>
<dbReference type="GO" id="GO:0009279">
    <property type="term" value="C:cell outer membrane"/>
    <property type="evidence" value="ECO:0007669"/>
    <property type="project" value="UniProtKB-SubCell"/>
</dbReference>
<reference evidence="19 20" key="1">
    <citation type="submission" date="2016-05" db="EMBL/GenBank/DDBJ databases">
        <title>Complete Genome and Methylome Analysis of Psychrotrophic Bacterial Isolates from Antarctic Lake Untersee.</title>
        <authorList>
            <person name="Fomenkov A."/>
            <person name="Akimov V.N."/>
            <person name="Vasilyeva L.V."/>
            <person name="Andersen D."/>
            <person name="Vincze T."/>
            <person name="Roberts R.J."/>
        </authorList>
    </citation>
    <scope>NUCLEOTIDE SEQUENCE [LARGE SCALE GENOMIC DNA]</scope>
    <source>
        <strain evidence="19 20">U14-5</strain>
    </source>
</reference>